<evidence type="ECO:0000256" key="5">
    <source>
        <dbReference type="SAM" id="Phobius"/>
    </source>
</evidence>
<proteinExistence type="predicted"/>
<feature type="transmembrane region" description="Helical" evidence="5">
    <location>
        <begin position="125"/>
        <end position="148"/>
    </location>
</feature>
<evidence type="ECO:0000256" key="3">
    <source>
        <dbReference type="ARBA" id="ARBA00022989"/>
    </source>
</evidence>
<keyword evidence="4 5" id="KW-0472">Membrane</keyword>
<dbReference type="EMBL" id="GECZ01030703">
    <property type="protein sequence ID" value="JAS39066.1"/>
    <property type="molecule type" value="Transcribed_RNA"/>
</dbReference>
<gene>
    <name evidence="6" type="ORF">g.10960</name>
</gene>
<feature type="non-terminal residue" evidence="6">
    <location>
        <position position="1"/>
    </location>
</feature>
<evidence type="ECO:0000256" key="4">
    <source>
        <dbReference type="ARBA" id="ARBA00023136"/>
    </source>
</evidence>
<keyword evidence="2 5" id="KW-0812">Transmembrane</keyword>
<evidence type="ECO:0000313" key="6">
    <source>
        <dbReference type="EMBL" id="JAS39066.1"/>
    </source>
</evidence>
<feature type="transmembrane region" description="Helical" evidence="5">
    <location>
        <begin position="253"/>
        <end position="270"/>
    </location>
</feature>
<dbReference type="InterPro" id="IPR013083">
    <property type="entry name" value="Znf_RING/FYVE/PHD"/>
</dbReference>
<name>A0A1B6EMC9_9HEMI</name>
<dbReference type="Gene3D" id="3.30.40.10">
    <property type="entry name" value="Zinc/RING finger domain, C3HC4 (zinc finger)"/>
    <property type="match status" value="1"/>
</dbReference>
<evidence type="ECO:0008006" key="7">
    <source>
        <dbReference type="Google" id="ProtNLM"/>
    </source>
</evidence>
<feature type="transmembrane region" description="Helical" evidence="5">
    <location>
        <begin position="155"/>
        <end position="178"/>
    </location>
</feature>
<sequence length="292" mass="33281">LNYSYYSDFYQNKAVLMPIERQDTPAGRPINHNMRRCSICNNEISVFDDRLIGVCLCMGLETQFHYRCLCDRIQQFEIMNPGVNATCEDCHSPYNIFPKKGYMINFVEASGSKLLSQLDFYTNVVFVYVFSEAALTTYGLMALAYIYGTDEAKKLVLSLHPVIAVALCMSIPYCAIFIDLFPWEEMMLYGLRRCSRLPVIGSVFPEEFPNAIEEEPRKTSYYQIAGGGMMLPVYAKLVGDCLFSGTDPILDRLVLGGIAFIAVRGILLMYGRQKSYVRINTMSITTRFRHPY</sequence>
<dbReference type="PANTHER" id="PTHR46283">
    <property type="entry name" value="E3 UBIQUITIN-PROTEIN LIGASE MARCH5"/>
    <property type="match status" value="1"/>
</dbReference>
<organism evidence="6">
    <name type="scientific">Cuerna arida</name>
    <dbReference type="NCBI Taxonomy" id="1464854"/>
    <lineage>
        <taxon>Eukaryota</taxon>
        <taxon>Metazoa</taxon>
        <taxon>Ecdysozoa</taxon>
        <taxon>Arthropoda</taxon>
        <taxon>Hexapoda</taxon>
        <taxon>Insecta</taxon>
        <taxon>Pterygota</taxon>
        <taxon>Neoptera</taxon>
        <taxon>Paraneoptera</taxon>
        <taxon>Hemiptera</taxon>
        <taxon>Auchenorrhyncha</taxon>
        <taxon>Membracoidea</taxon>
        <taxon>Cicadellidae</taxon>
        <taxon>Cicadellinae</taxon>
        <taxon>Proconiini</taxon>
        <taxon>Cuerna</taxon>
    </lineage>
</organism>
<protein>
    <recommendedName>
        <fullName evidence="7">RING-CH-type domain-containing protein</fullName>
    </recommendedName>
</protein>
<evidence type="ECO:0000256" key="2">
    <source>
        <dbReference type="ARBA" id="ARBA00022692"/>
    </source>
</evidence>
<keyword evidence="3 5" id="KW-1133">Transmembrane helix</keyword>
<evidence type="ECO:0000256" key="1">
    <source>
        <dbReference type="ARBA" id="ARBA00004141"/>
    </source>
</evidence>
<dbReference type="GO" id="GO:0016020">
    <property type="term" value="C:membrane"/>
    <property type="evidence" value="ECO:0007669"/>
    <property type="project" value="UniProtKB-SubCell"/>
</dbReference>
<comment type="subcellular location">
    <subcellularLocation>
        <location evidence="1">Membrane</location>
        <topology evidence="1">Multi-pass membrane protein</topology>
    </subcellularLocation>
</comment>
<dbReference type="AlphaFoldDB" id="A0A1B6EMC9"/>
<reference evidence="6" key="1">
    <citation type="submission" date="2015-11" db="EMBL/GenBank/DDBJ databases">
        <title>De novo transcriptome assembly of four potential Pierce s Disease insect vectors from Arizona vineyards.</title>
        <authorList>
            <person name="Tassone E.E."/>
        </authorList>
    </citation>
    <scope>NUCLEOTIDE SEQUENCE</scope>
</reference>
<accession>A0A1B6EMC9</accession>